<sequence precursor="true">MNRLFFSLSLLAATSSVGFLGNKLAAETLAAEPPVGNKLSFDRDIRPILSENCFACHGFDAKAREADLRLDTRQGATEDAEAIVPGDPQASLFVERILSTDHDEMMPPPESGRTLTAVQKEKLIQWIEQGAEYETHWAFTAPTAPTPPKVDGVDHPIDRFVRAKLDANGIAPSPPADATTLLRRVSLDLTGLPPTLEQVEAFQREAQTDPDAAYQSLVNRLLASSHHGERWGRWWLDQARYADSHGYSIDGPRQIWKFRDWVIDAINTDMPFDQFTVEQLAGDLLPDATTDQKVATGFHRNTQINQEGGVDPEQFRVDSIFDRVGTTGTVWLGLTIGCAQCHDHKFDPITQKDFYRMFAFLNNQDEPNLKVYPDDVDAPKLGVEKKRLENELRTLVDQHADSVAAWEQALDDDDSVRQDLADDVKKAIGVDAKKRKLTDKLTILAASGALDSLDEVKTKQARIAAIDRELAKGVSTMVLSERSTPRQTTVFIKGDFTRPDEPVQPGTPAVLHPLNSEQELATRLDLARWLVADENPLTARVIANRIWQQYFGRGLVETDSDFGLQGTSPSHPELLDWLAVSFRESGWSMKELHRQIVMSQTYRQSSLARADLSEVDPLNLLLARQNRLRIDAEIVRDVALVASGLFAPKMGGPPVFPPIPDGVMSLGQVRRSWNASKGEDRYRRGLYTFVYRATPPPALNVFDAPDGQSSCTRRIRSNTPLQALTLLNDAAFFEFAQALQKRIEDEGLESAFIRCTTRKPMKEELELLEQLGSLGAARALLNLDETINRE</sequence>
<organism evidence="5 6">
    <name type="scientific">Stieleria neptunia</name>
    <dbReference type="NCBI Taxonomy" id="2527979"/>
    <lineage>
        <taxon>Bacteria</taxon>
        <taxon>Pseudomonadati</taxon>
        <taxon>Planctomycetota</taxon>
        <taxon>Planctomycetia</taxon>
        <taxon>Pirellulales</taxon>
        <taxon>Pirellulaceae</taxon>
        <taxon>Stieleria</taxon>
    </lineage>
</organism>
<dbReference type="Pfam" id="PF07587">
    <property type="entry name" value="PSD1"/>
    <property type="match status" value="1"/>
</dbReference>
<dbReference type="InterPro" id="IPR036909">
    <property type="entry name" value="Cyt_c-like_dom_sf"/>
</dbReference>
<feature type="domain" description="DUF1549" evidence="2">
    <location>
        <begin position="156"/>
        <end position="365"/>
    </location>
</feature>
<dbReference type="EMBL" id="CP037423">
    <property type="protein sequence ID" value="QDV45240.1"/>
    <property type="molecule type" value="Genomic_DNA"/>
</dbReference>
<keyword evidence="1" id="KW-0732">Signal</keyword>
<dbReference type="PANTHER" id="PTHR35889:SF3">
    <property type="entry name" value="F-BOX DOMAIN-CONTAINING PROTEIN"/>
    <property type="match status" value="1"/>
</dbReference>
<dbReference type="AlphaFoldDB" id="A0A518HWK2"/>
<evidence type="ECO:0000259" key="2">
    <source>
        <dbReference type="Pfam" id="PF07583"/>
    </source>
</evidence>
<dbReference type="InterPro" id="IPR011444">
    <property type="entry name" value="DUF1549"/>
</dbReference>
<dbReference type="SUPFAM" id="SSF46626">
    <property type="entry name" value="Cytochrome c"/>
    <property type="match status" value="1"/>
</dbReference>
<dbReference type="OrthoDB" id="127107at2"/>
<keyword evidence="6" id="KW-1185">Reference proteome</keyword>
<feature type="domain" description="DUF1553" evidence="3">
    <location>
        <begin position="522"/>
        <end position="770"/>
    </location>
</feature>
<evidence type="ECO:0000259" key="4">
    <source>
        <dbReference type="Pfam" id="PF07635"/>
    </source>
</evidence>
<evidence type="ECO:0000313" key="5">
    <source>
        <dbReference type="EMBL" id="QDV45240.1"/>
    </source>
</evidence>
<name>A0A518HWK2_9BACT</name>
<evidence type="ECO:0000259" key="3">
    <source>
        <dbReference type="Pfam" id="PF07587"/>
    </source>
</evidence>
<protein>
    <submittedName>
        <fullName evidence="5">Planctomycete cytochrome C</fullName>
    </submittedName>
</protein>
<proteinExistence type="predicted"/>
<reference evidence="5 6" key="1">
    <citation type="submission" date="2019-03" db="EMBL/GenBank/DDBJ databases">
        <title>Deep-cultivation of Planctomycetes and their phenomic and genomic characterization uncovers novel biology.</title>
        <authorList>
            <person name="Wiegand S."/>
            <person name="Jogler M."/>
            <person name="Boedeker C."/>
            <person name="Pinto D."/>
            <person name="Vollmers J."/>
            <person name="Rivas-Marin E."/>
            <person name="Kohn T."/>
            <person name="Peeters S.H."/>
            <person name="Heuer A."/>
            <person name="Rast P."/>
            <person name="Oberbeckmann S."/>
            <person name="Bunk B."/>
            <person name="Jeske O."/>
            <person name="Meyerdierks A."/>
            <person name="Storesund J.E."/>
            <person name="Kallscheuer N."/>
            <person name="Luecker S."/>
            <person name="Lage O.M."/>
            <person name="Pohl T."/>
            <person name="Merkel B.J."/>
            <person name="Hornburger P."/>
            <person name="Mueller R.-W."/>
            <person name="Bruemmer F."/>
            <person name="Labrenz M."/>
            <person name="Spormann A.M."/>
            <person name="Op den Camp H."/>
            <person name="Overmann J."/>
            <person name="Amann R."/>
            <person name="Jetten M.S.M."/>
            <person name="Mascher T."/>
            <person name="Medema M.H."/>
            <person name="Devos D.P."/>
            <person name="Kaster A.-K."/>
            <person name="Ovreas L."/>
            <person name="Rohde M."/>
            <person name="Galperin M.Y."/>
            <person name="Jogler C."/>
        </authorList>
    </citation>
    <scope>NUCLEOTIDE SEQUENCE [LARGE SCALE GENOMIC DNA]</scope>
    <source>
        <strain evidence="5 6">Enr13</strain>
    </source>
</reference>
<dbReference type="Pfam" id="PF07635">
    <property type="entry name" value="PSCyt1"/>
    <property type="match status" value="1"/>
</dbReference>
<dbReference type="RefSeq" id="WP_145389436.1">
    <property type="nucleotide sequence ID" value="NZ_CP037423.1"/>
</dbReference>
<feature type="chain" id="PRO_5022004238" evidence="1">
    <location>
        <begin position="26"/>
        <end position="790"/>
    </location>
</feature>
<feature type="domain" description="Cytochrome C Planctomycete-type" evidence="4">
    <location>
        <begin position="53"/>
        <end position="110"/>
    </location>
</feature>
<accession>A0A518HWK2</accession>
<evidence type="ECO:0000256" key="1">
    <source>
        <dbReference type="SAM" id="SignalP"/>
    </source>
</evidence>
<dbReference type="Pfam" id="PF07583">
    <property type="entry name" value="PSCyt2"/>
    <property type="match status" value="1"/>
</dbReference>
<evidence type="ECO:0000313" key="6">
    <source>
        <dbReference type="Proteomes" id="UP000319004"/>
    </source>
</evidence>
<dbReference type="GO" id="GO:0009055">
    <property type="term" value="F:electron transfer activity"/>
    <property type="evidence" value="ECO:0007669"/>
    <property type="project" value="InterPro"/>
</dbReference>
<dbReference type="InterPro" id="IPR011429">
    <property type="entry name" value="Cyt_c_Planctomycete-type"/>
</dbReference>
<feature type="signal peptide" evidence="1">
    <location>
        <begin position="1"/>
        <end position="25"/>
    </location>
</feature>
<dbReference type="KEGG" id="snep:Enr13x_51150"/>
<dbReference type="GO" id="GO:0020037">
    <property type="term" value="F:heme binding"/>
    <property type="evidence" value="ECO:0007669"/>
    <property type="project" value="InterPro"/>
</dbReference>
<dbReference type="Proteomes" id="UP000319004">
    <property type="component" value="Chromosome"/>
</dbReference>
<gene>
    <name evidence="5" type="ORF">Enr13x_51150</name>
</gene>
<dbReference type="InterPro" id="IPR022655">
    <property type="entry name" value="DUF1553"/>
</dbReference>
<dbReference type="PANTHER" id="PTHR35889">
    <property type="entry name" value="CYCLOINULO-OLIGOSACCHARIDE FRUCTANOTRANSFERASE-RELATED"/>
    <property type="match status" value="1"/>
</dbReference>